<dbReference type="OMA" id="NIPRNNC"/>
<dbReference type="GeneTree" id="ENSGT00940000162233"/>
<reference evidence="2" key="2">
    <citation type="submission" date="2025-08" db="UniProtKB">
        <authorList>
            <consortium name="Ensembl"/>
        </authorList>
    </citation>
    <scope>IDENTIFICATION</scope>
</reference>
<dbReference type="EMBL" id="ADFV01063378">
    <property type="status" value="NOT_ANNOTATED_CDS"/>
    <property type="molecule type" value="Genomic_DNA"/>
</dbReference>
<proteinExistence type="predicted"/>
<gene>
    <name evidence="2" type="primary">KRBOX4</name>
</gene>
<dbReference type="InterPro" id="IPR001909">
    <property type="entry name" value="KRAB"/>
</dbReference>
<dbReference type="InterPro" id="IPR036051">
    <property type="entry name" value="KRAB_dom_sf"/>
</dbReference>
<dbReference type="Pfam" id="PF01352">
    <property type="entry name" value="KRAB"/>
    <property type="match status" value="1"/>
</dbReference>
<dbReference type="CDD" id="cd07765">
    <property type="entry name" value="KRAB_A-box"/>
    <property type="match status" value="1"/>
</dbReference>
<evidence type="ECO:0000259" key="1">
    <source>
        <dbReference type="PROSITE" id="PS50805"/>
    </source>
</evidence>
<dbReference type="SMART" id="SM00349">
    <property type="entry name" value="KRAB"/>
    <property type="match status" value="1"/>
</dbReference>
<organism evidence="2 3">
    <name type="scientific">Nomascus leucogenys</name>
    <name type="common">Northern white-cheeked gibbon</name>
    <name type="synonym">Hylobates leucogenys</name>
    <dbReference type="NCBI Taxonomy" id="61853"/>
    <lineage>
        <taxon>Eukaryota</taxon>
        <taxon>Metazoa</taxon>
        <taxon>Chordata</taxon>
        <taxon>Craniata</taxon>
        <taxon>Vertebrata</taxon>
        <taxon>Euteleostomi</taxon>
        <taxon>Mammalia</taxon>
        <taxon>Eutheria</taxon>
        <taxon>Euarchontoglires</taxon>
        <taxon>Primates</taxon>
        <taxon>Haplorrhini</taxon>
        <taxon>Catarrhini</taxon>
        <taxon>Hylobatidae</taxon>
        <taxon>Nomascus</taxon>
    </lineage>
</organism>
<feature type="domain" description="KRAB" evidence="1">
    <location>
        <begin position="8"/>
        <end position="79"/>
    </location>
</feature>
<sequence length="93" mass="10532">MSMSQESLTFKDVFVDFTLEEWQQLDSAQKNLYRDVMLENYSHLVSVGYLVVKPDVIFRLGPGEESWMADGGTPVRTCAGTVLQRFHLKACGI</sequence>
<protein>
    <submittedName>
        <fullName evidence="2">KRAB box domain containing 4</fullName>
    </submittedName>
</protein>
<accession>A0A2I3G1H6</accession>
<reference evidence="2" key="3">
    <citation type="submission" date="2025-09" db="UniProtKB">
        <authorList>
            <consortium name="Ensembl"/>
        </authorList>
    </citation>
    <scope>IDENTIFICATION</scope>
</reference>
<dbReference type="Ensembl" id="ENSNLET00000034075.1">
    <property type="protein sequence ID" value="ENSNLEP00000026034.1"/>
    <property type="gene ID" value="ENSNLEG00000002829.2"/>
</dbReference>
<dbReference type="GO" id="GO:0006355">
    <property type="term" value="P:regulation of DNA-templated transcription"/>
    <property type="evidence" value="ECO:0007669"/>
    <property type="project" value="InterPro"/>
</dbReference>
<dbReference type="PROSITE" id="PS50805">
    <property type="entry name" value="KRAB"/>
    <property type="match status" value="1"/>
</dbReference>
<evidence type="ECO:0000313" key="3">
    <source>
        <dbReference type="Proteomes" id="UP000001073"/>
    </source>
</evidence>
<keyword evidence="3" id="KW-1185">Reference proteome</keyword>
<evidence type="ECO:0000313" key="2">
    <source>
        <dbReference type="Ensembl" id="ENSNLEP00000026034.1"/>
    </source>
</evidence>
<dbReference type="SUPFAM" id="SSF109640">
    <property type="entry name" value="KRAB domain (Kruppel-associated box)"/>
    <property type="match status" value="1"/>
</dbReference>
<dbReference type="AlphaFoldDB" id="A0A2I3G1H6"/>
<reference evidence="2 3" key="1">
    <citation type="submission" date="2012-10" db="EMBL/GenBank/DDBJ databases">
        <authorList>
            <consortium name="Gibbon Genome Sequencing Consortium"/>
        </authorList>
    </citation>
    <scope>NUCLEOTIDE SEQUENCE [LARGE SCALE GENOMIC DNA]</scope>
</reference>
<dbReference type="PANTHER" id="PTHR23232:SF98">
    <property type="entry name" value="KRAB DOMAIN-CONTAINING PROTEIN 4"/>
    <property type="match status" value="1"/>
</dbReference>
<dbReference type="Gene3D" id="6.10.140.140">
    <property type="match status" value="1"/>
</dbReference>
<dbReference type="InterPro" id="IPR050169">
    <property type="entry name" value="Krueppel_C2H2_ZnF"/>
</dbReference>
<name>A0A2I3G1H6_NOMLE</name>
<dbReference type="Proteomes" id="UP000001073">
    <property type="component" value="Chromosome X"/>
</dbReference>
<dbReference type="PANTHER" id="PTHR23232">
    <property type="entry name" value="KRAB DOMAIN C2H2 ZINC FINGER"/>
    <property type="match status" value="1"/>
</dbReference>